<evidence type="ECO:0000256" key="1">
    <source>
        <dbReference type="ARBA" id="ARBA00000085"/>
    </source>
</evidence>
<keyword evidence="7" id="KW-0547">Nucleotide-binding</keyword>
<dbReference type="SMART" id="SM00388">
    <property type="entry name" value="HisKA"/>
    <property type="match status" value="1"/>
</dbReference>
<name>A0A4V6WMS6_9GAMM</name>
<dbReference type="InterPro" id="IPR036097">
    <property type="entry name" value="HisK_dim/P_sf"/>
</dbReference>
<dbReference type="Proteomes" id="UP000305675">
    <property type="component" value="Unassembled WGS sequence"/>
</dbReference>
<feature type="domain" description="Histidine kinase" evidence="11">
    <location>
        <begin position="220"/>
        <end position="429"/>
    </location>
</feature>
<comment type="catalytic activity">
    <reaction evidence="1">
        <text>ATP + protein L-histidine = ADP + protein N-phospho-L-histidine.</text>
        <dbReference type="EC" id="2.7.13.3"/>
    </reaction>
</comment>
<dbReference type="EMBL" id="SWCJ01000006">
    <property type="protein sequence ID" value="TKB55024.1"/>
    <property type="molecule type" value="Genomic_DNA"/>
</dbReference>
<evidence type="ECO:0000256" key="6">
    <source>
        <dbReference type="ARBA" id="ARBA00022679"/>
    </source>
</evidence>
<dbReference type="CDD" id="cd06225">
    <property type="entry name" value="HAMP"/>
    <property type="match status" value="1"/>
</dbReference>
<keyword evidence="14" id="KW-1185">Reference proteome</keyword>
<dbReference type="PROSITE" id="PS50885">
    <property type="entry name" value="HAMP"/>
    <property type="match status" value="1"/>
</dbReference>
<dbReference type="GO" id="GO:0000155">
    <property type="term" value="F:phosphorelay sensor kinase activity"/>
    <property type="evidence" value="ECO:0007669"/>
    <property type="project" value="InterPro"/>
</dbReference>
<dbReference type="SUPFAM" id="SSF47384">
    <property type="entry name" value="Homodimeric domain of signal transducing histidine kinase"/>
    <property type="match status" value="1"/>
</dbReference>
<feature type="transmembrane region" description="Helical" evidence="10">
    <location>
        <begin position="142"/>
        <end position="163"/>
    </location>
</feature>
<dbReference type="InterPro" id="IPR036890">
    <property type="entry name" value="HATPase_C_sf"/>
</dbReference>
<dbReference type="InterPro" id="IPR003661">
    <property type="entry name" value="HisK_dim/P_dom"/>
</dbReference>
<keyword evidence="4" id="KW-1003">Cell membrane</keyword>
<evidence type="ECO:0000256" key="5">
    <source>
        <dbReference type="ARBA" id="ARBA00022553"/>
    </source>
</evidence>
<evidence type="ECO:0000313" key="14">
    <source>
        <dbReference type="Proteomes" id="UP000305675"/>
    </source>
</evidence>
<dbReference type="Gene3D" id="3.30.565.10">
    <property type="entry name" value="Histidine kinase-like ATPase, C-terminal domain"/>
    <property type="match status" value="1"/>
</dbReference>
<evidence type="ECO:0000259" key="12">
    <source>
        <dbReference type="PROSITE" id="PS50885"/>
    </source>
</evidence>
<dbReference type="PROSITE" id="PS50109">
    <property type="entry name" value="HIS_KIN"/>
    <property type="match status" value="1"/>
</dbReference>
<dbReference type="InterPro" id="IPR005467">
    <property type="entry name" value="His_kinase_dom"/>
</dbReference>
<comment type="caution">
    <text evidence="13">The sequence shown here is derived from an EMBL/GenBank/DDBJ whole genome shotgun (WGS) entry which is preliminary data.</text>
</comment>
<evidence type="ECO:0000259" key="11">
    <source>
        <dbReference type="PROSITE" id="PS50109"/>
    </source>
</evidence>
<comment type="subcellular location">
    <subcellularLocation>
        <location evidence="2">Cell membrane</location>
        <topology evidence="2">Multi-pass membrane protein</topology>
    </subcellularLocation>
</comment>
<dbReference type="GO" id="GO:0005524">
    <property type="term" value="F:ATP binding"/>
    <property type="evidence" value="ECO:0007669"/>
    <property type="project" value="UniProtKB-KW"/>
</dbReference>
<dbReference type="Gene3D" id="1.10.287.130">
    <property type="match status" value="1"/>
</dbReference>
<dbReference type="RefSeq" id="WP_136863410.1">
    <property type="nucleotide sequence ID" value="NZ_SWCJ01000006.1"/>
</dbReference>
<gene>
    <name evidence="13" type="ORF">FCL42_10710</name>
</gene>
<organism evidence="13 14">
    <name type="scientific">Ferrimonas aestuarii</name>
    <dbReference type="NCBI Taxonomy" id="2569539"/>
    <lineage>
        <taxon>Bacteria</taxon>
        <taxon>Pseudomonadati</taxon>
        <taxon>Pseudomonadota</taxon>
        <taxon>Gammaproteobacteria</taxon>
        <taxon>Alteromonadales</taxon>
        <taxon>Ferrimonadaceae</taxon>
        <taxon>Ferrimonas</taxon>
    </lineage>
</organism>
<dbReference type="AlphaFoldDB" id="A0A4V6WMS6"/>
<evidence type="ECO:0000256" key="9">
    <source>
        <dbReference type="ARBA" id="ARBA00022840"/>
    </source>
</evidence>
<dbReference type="PANTHER" id="PTHR44936:SF10">
    <property type="entry name" value="SENSOR PROTEIN RSTB"/>
    <property type="match status" value="1"/>
</dbReference>
<keyword evidence="10" id="KW-0812">Transmembrane</keyword>
<keyword evidence="6" id="KW-0808">Transferase</keyword>
<dbReference type="InterPro" id="IPR003594">
    <property type="entry name" value="HATPase_dom"/>
</dbReference>
<dbReference type="SMART" id="SM00304">
    <property type="entry name" value="HAMP"/>
    <property type="match status" value="1"/>
</dbReference>
<dbReference type="PANTHER" id="PTHR44936">
    <property type="entry name" value="SENSOR PROTEIN CREC"/>
    <property type="match status" value="1"/>
</dbReference>
<evidence type="ECO:0000256" key="4">
    <source>
        <dbReference type="ARBA" id="ARBA00022475"/>
    </source>
</evidence>
<keyword evidence="9" id="KW-0067">ATP-binding</keyword>
<dbReference type="GO" id="GO:0005886">
    <property type="term" value="C:plasma membrane"/>
    <property type="evidence" value="ECO:0007669"/>
    <property type="project" value="UniProtKB-SubCell"/>
</dbReference>
<dbReference type="Pfam" id="PF00512">
    <property type="entry name" value="HisKA"/>
    <property type="match status" value="1"/>
</dbReference>
<sequence length="429" mass="47944">MKRLTLSLLLVVLVAIAGLGWSISELASVYSQDQDRPTSAAQLAAVKRLGESLARALDDDLQQSQLTAVSWNRHNPEQLSFTELKAFALPPSLEPGFLAGEPLVLESDEGISLHYHLPHTQRVLSISTGLQFPEQESGVDQLFTVLFYAGIVLILLLWVSPLIRSLVNLSRVAQAFGMGQLEQRVSPGRISYIAPIEQEFNRMADRIQQLLEDNKLLSRAVSHDLKTPIARLRFGLEALEEVQSDSQRQRYLQRLGRDLDAMEELVALLLQYARLDEANITPDWQKVSLVQLVEQCVAEHQDTEMTIRFEASCRDREVLADPRYLKMQVNNLLSNALRFGRQQVVLSTSNADQRLWLHVDDDGDGIDEAERTKVLKPFVRGRQSRGNAGHGMGLAIVARIAQWMDTPLEIGQAPQLHGARLSLGLKPAS</sequence>
<protein>
    <recommendedName>
        <fullName evidence="3">histidine kinase</fullName>
        <ecNumber evidence="3">2.7.13.3</ecNumber>
    </recommendedName>
</protein>
<evidence type="ECO:0000256" key="8">
    <source>
        <dbReference type="ARBA" id="ARBA00022777"/>
    </source>
</evidence>
<reference evidence="13 14" key="1">
    <citation type="submission" date="2019-04" db="EMBL/GenBank/DDBJ databases">
        <authorList>
            <person name="Hwang J.C."/>
        </authorList>
    </citation>
    <scope>NUCLEOTIDE SEQUENCE [LARGE SCALE GENOMIC DNA]</scope>
    <source>
        <strain evidence="13 14">IMCC35002</strain>
    </source>
</reference>
<dbReference type="InterPro" id="IPR050980">
    <property type="entry name" value="2C_sensor_his_kinase"/>
</dbReference>
<dbReference type="SUPFAM" id="SSF55874">
    <property type="entry name" value="ATPase domain of HSP90 chaperone/DNA topoisomerase II/histidine kinase"/>
    <property type="match status" value="1"/>
</dbReference>
<proteinExistence type="predicted"/>
<evidence type="ECO:0000256" key="10">
    <source>
        <dbReference type="SAM" id="Phobius"/>
    </source>
</evidence>
<dbReference type="EC" id="2.7.13.3" evidence="3"/>
<evidence type="ECO:0000256" key="7">
    <source>
        <dbReference type="ARBA" id="ARBA00022741"/>
    </source>
</evidence>
<evidence type="ECO:0000256" key="3">
    <source>
        <dbReference type="ARBA" id="ARBA00012438"/>
    </source>
</evidence>
<keyword evidence="10" id="KW-1133">Transmembrane helix</keyword>
<keyword evidence="10" id="KW-0472">Membrane</keyword>
<dbReference type="SMART" id="SM00387">
    <property type="entry name" value="HATPase_c"/>
    <property type="match status" value="1"/>
</dbReference>
<feature type="domain" description="HAMP" evidence="12">
    <location>
        <begin position="160"/>
        <end position="212"/>
    </location>
</feature>
<evidence type="ECO:0000256" key="2">
    <source>
        <dbReference type="ARBA" id="ARBA00004651"/>
    </source>
</evidence>
<dbReference type="Pfam" id="PF02518">
    <property type="entry name" value="HATPase_c"/>
    <property type="match status" value="1"/>
</dbReference>
<evidence type="ECO:0000313" key="13">
    <source>
        <dbReference type="EMBL" id="TKB55024.1"/>
    </source>
</evidence>
<keyword evidence="5" id="KW-0597">Phosphoprotein</keyword>
<accession>A0A4V6WMS6</accession>
<dbReference type="CDD" id="cd00082">
    <property type="entry name" value="HisKA"/>
    <property type="match status" value="1"/>
</dbReference>
<keyword evidence="8 13" id="KW-0418">Kinase</keyword>
<dbReference type="InterPro" id="IPR003660">
    <property type="entry name" value="HAMP_dom"/>
</dbReference>
<dbReference type="OrthoDB" id="9804645at2"/>